<dbReference type="OrthoDB" id="354650at2759"/>
<evidence type="ECO:0000256" key="4">
    <source>
        <dbReference type="ARBA" id="ARBA00023212"/>
    </source>
</evidence>
<evidence type="ECO:0000256" key="5">
    <source>
        <dbReference type="ARBA" id="ARBA00023273"/>
    </source>
</evidence>
<comment type="subcellular location">
    <subcellularLocation>
        <location evidence="2">Cell projection</location>
    </subcellularLocation>
    <subcellularLocation>
        <location evidence="1">Cytoplasm</location>
        <location evidence="1">Cytoskeleton</location>
    </subcellularLocation>
</comment>
<proteinExistence type="predicted"/>
<evidence type="ECO:0000256" key="2">
    <source>
        <dbReference type="ARBA" id="ARBA00004316"/>
    </source>
</evidence>
<evidence type="ECO:0000313" key="7">
    <source>
        <dbReference type="EMBL" id="CDJ68442.1"/>
    </source>
</evidence>
<keyword evidence="3" id="KW-0963">Cytoplasm</keyword>
<keyword evidence="6" id="KW-0175">Coiled coil</keyword>
<dbReference type="PANTHER" id="PTHR14871:SF1">
    <property type="entry name" value="DYNEIN REGULATORY COMPLEX PROTEIN 9"/>
    <property type="match status" value="1"/>
</dbReference>
<sequence>MADAAKANCQLSPVESLRACVLLQEALKQLAFIGRLARSQKAAQPAGLAAARGDEIVRLIAEQQQQQDRLQELAGERESLEFGENKINLKAAEAKEKEANYLKLQRERQRIEELLQQTISELKEGNTFKGLLEAVAQEKHAQERLNEVPKP</sequence>
<dbReference type="AlphaFoldDB" id="U6MW01"/>
<evidence type="ECO:0000313" key="8">
    <source>
        <dbReference type="Proteomes" id="UP000030754"/>
    </source>
</evidence>
<name>U6MW01_9EIME</name>
<dbReference type="GO" id="GO:0044782">
    <property type="term" value="P:cilium organization"/>
    <property type="evidence" value="ECO:0007669"/>
    <property type="project" value="TreeGrafter"/>
</dbReference>
<keyword evidence="5" id="KW-0966">Cell projection</keyword>
<dbReference type="GO" id="GO:0005737">
    <property type="term" value="C:cytoplasm"/>
    <property type="evidence" value="ECO:0007669"/>
    <property type="project" value="TreeGrafter"/>
</dbReference>
<feature type="coiled-coil region" evidence="6">
    <location>
        <begin position="56"/>
        <end position="121"/>
    </location>
</feature>
<dbReference type="GO" id="GO:0031514">
    <property type="term" value="C:motile cilium"/>
    <property type="evidence" value="ECO:0007669"/>
    <property type="project" value="TreeGrafter"/>
</dbReference>
<dbReference type="PANTHER" id="PTHR14871">
    <property type="entry name" value="DYNEIN REGULATORY COMPLEX PROTEIN 9"/>
    <property type="match status" value="1"/>
</dbReference>
<reference evidence="7" key="2">
    <citation type="submission" date="2013-10" db="EMBL/GenBank/DDBJ databases">
        <authorList>
            <person name="Aslett M."/>
        </authorList>
    </citation>
    <scope>NUCLEOTIDE SEQUENCE [LARGE SCALE GENOMIC DNA]</scope>
    <source>
        <strain evidence="7">Houghton</strain>
    </source>
</reference>
<dbReference type="InterPro" id="IPR042618">
    <property type="entry name" value="IQCG"/>
</dbReference>
<dbReference type="RefSeq" id="XP_013436909.1">
    <property type="nucleotide sequence ID" value="XM_013581455.1"/>
</dbReference>
<reference evidence="7" key="1">
    <citation type="submission" date="2013-10" db="EMBL/GenBank/DDBJ databases">
        <title>Genomic analysis of the causative agents of coccidiosis in chickens.</title>
        <authorList>
            <person name="Reid A.J."/>
            <person name="Blake D."/>
            <person name="Billington K."/>
            <person name="Browne H."/>
            <person name="Dunn M."/>
            <person name="Hung S."/>
            <person name="Kawahara F."/>
            <person name="Miranda-Saavedra D."/>
            <person name="Mourier T."/>
            <person name="Nagra H."/>
            <person name="Otto T.D."/>
            <person name="Rawlings N."/>
            <person name="Sanchez A."/>
            <person name="Sanders M."/>
            <person name="Subramaniam C."/>
            <person name="Tay Y."/>
            <person name="Dear P."/>
            <person name="Doerig C."/>
            <person name="Gruber A."/>
            <person name="Parkinson J."/>
            <person name="Shirley M."/>
            <person name="Wan K.L."/>
            <person name="Berriman M."/>
            <person name="Tomley F."/>
            <person name="Pain A."/>
        </authorList>
    </citation>
    <scope>NUCLEOTIDE SEQUENCE [LARGE SCALE GENOMIC DNA]</scope>
    <source>
        <strain evidence="7">Houghton</strain>
    </source>
</reference>
<dbReference type="VEuPathDB" id="ToxoDB:ENH_00052320"/>
<dbReference type="EMBL" id="HG725543">
    <property type="protein sequence ID" value="CDJ68442.1"/>
    <property type="molecule type" value="Genomic_DNA"/>
</dbReference>
<evidence type="ECO:0000256" key="1">
    <source>
        <dbReference type="ARBA" id="ARBA00004245"/>
    </source>
</evidence>
<dbReference type="GO" id="GO:0005856">
    <property type="term" value="C:cytoskeleton"/>
    <property type="evidence" value="ECO:0007669"/>
    <property type="project" value="UniProtKB-SubCell"/>
</dbReference>
<organism evidence="7 8">
    <name type="scientific">Eimeria necatrix</name>
    <dbReference type="NCBI Taxonomy" id="51315"/>
    <lineage>
        <taxon>Eukaryota</taxon>
        <taxon>Sar</taxon>
        <taxon>Alveolata</taxon>
        <taxon>Apicomplexa</taxon>
        <taxon>Conoidasida</taxon>
        <taxon>Coccidia</taxon>
        <taxon>Eucoccidiorida</taxon>
        <taxon>Eimeriorina</taxon>
        <taxon>Eimeriidae</taxon>
        <taxon>Eimeria</taxon>
    </lineage>
</organism>
<keyword evidence="8" id="KW-1185">Reference proteome</keyword>
<protein>
    <submittedName>
        <fullName evidence="7">Uncharacterized protein</fullName>
    </submittedName>
</protein>
<evidence type="ECO:0000256" key="3">
    <source>
        <dbReference type="ARBA" id="ARBA00022490"/>
    </source>
</evidence>
<accession>U6MW01</accession>
<dbReference type="GeneID" id="25475379"/>
<keyword evidence="4" id="KW-0206">Cytoskeleton</keyword>
<dbReference type="Proteomes" id="UP000030754">
    <property type="component" value="Unassembled WGS sequence"/>
</dbReference>
<evidence type="ECO:0000256" key="6">
    <source>
        <dbReference type="SAM" id="Coils"/>
    </source>
</evidence>
<gene>
    <name evidence="7" type="ORF">ENH_00052320</name>
</gene>